<accession>A0AAV2J0H5</accession>
<evidence type="ECO:0000256" key="2">
    <source>
        <dbReference type="ARBA" id="ARBA00004496"/>
    </source>
</evidence>
<dbReference type="EMBL" id="OZ035823">
    <property type="protein sequence ID" value="CAL1569412.1"/>
    <property type="molecule type" value="Genomic_DNA"/>
</dbReference>
<dbReference type="GO" id="GO:0005737">
    <property type="term" value="C:cytoplasm"/>
    <property type="evidence" value="ECO:0007669"/>
    <property type="project" value="UniProtKB-SubCell"/>
</dbReference>
<keyword evidence="10" id="KW-0227">DNA damage</keyword>
<evidence type="ECO:0000256" key="9">
    <source>
        <dbReference type="ARBA" id="ARBA00022741"/>
    </source>
</evidence>
<keyword evidence="6" id="KW-0963">Cytoplasm</keyword>
<evidence type="ECO:0000256" key="14">
    <source>
        <dbReference type="ARBA" id="ARBA00023136"/>
    </source>
</evidence>
<comment type="catalytic activity">
    <reaction evidence="16">
        <text>L-seryl-[protein] + ATP = O-phospho-L-seryl-[protein] + ADP + H(+)</text>
        <dbReference type="Rhea" id="RHEA:17989"/>
        <dbReference type="Rhea" id="RHEA-COMP:9863"/>
        <dbReference type="Rhea" id="RHEA-COMP:11604"/>
        <dbReference type="ChEBI" id="CHEBI:15378"/>
        <dbReference type="ChEBI" id="CHEBI:29999"/>
        <dbReference type="ChEBI" id="CHEBI:30616"/>
        <dbReference type="ChEBI" id="CHEBI:83421"/>
        <dbReference type="ChEBI" id="CHEBI:456216"/>
        <dbReference type="EC" id="2.7.11.1"/>
    </reaction>
</comment>
<evidence type="ECO:0000256" key="13">
    <source>
        <dbReference type="ARBA" id="ARBA00023054"/>
    </source>
</evidence>
<dbReference type="AlphaFoldDB" id="A0AAV2J0H5"/>
<dbReference type="PANTHER" id="PTHR47167">
    <property type="entry name" value="SERINE/THREONINE-PROTEIN KINASE TAO1-LIKE PROTEIN"/>
    <property type="match status" value="1"/>
</dbReference>
<feature type="region of interest" description="Disordered" evidence="18">
    <location>
        <begin position="107"/>
        <end position="136"/>
    </location>
</feature>
<reference evidence="19 20" key="1">
    <citation type="submission" date="2024-04" db="EMBL/GenBank/DDBJ databases">
        <authorList>
            <person name="Waldvogel A.-M."/>
            <person name="Schoenle A."/>
        </authorList>
    </citation>
    <scope>NUCLEOTIDE SEQUENCE [LARGE SCALE GENOMIC DNA]</scope>
</reference>
<dbReference type="GO" id="GO:0005524">
    <property type="term" value="F:ATP binding"/>
    <property type="evidence" value="ECO:0007669"/>
    <property type="project" value="UniProtKB-KW"/>
</dbReference>
<feature type="compositionally biased region" description="Basic and acidic residues" evidence="18">
    <location>
        <begin position="107"/>
        <end position="134"/>
    </location>
</feature>
<evidence type="ECO:0000256" key="5">
    <source>
        <dbReference type="ARBA" id="ARBA00022475"/>
    </source>
</evidence>
<keyword evidence="11" id="KW-0418">Kinase</keyword>
<keyword evidence="13 17" id="KW-0175">Coiled coil</keyword>
<protein>
    <recommendedName>
        <fullName evidence="4">non-specific serine/threonine protein kinase</fullName>
        <ecNumber evidence="4">2.7.11.1</ecNumber>
    </recommendedName>
</protein>
<proteinExistence type="inferred from homology"/>
<keyword evidence="14" id="KW-0472">Membrane</keyword>
<feature type="region of interest" description="Disordered" evidence="18">
    <location>
        <begin position="416"/>
        <end position="438"/>
    </location>
</feature>
<keyword evidence="8" id="KW-0808">Transferase</keyword>
<feature type="coiled-coil region" evidence="17">
    <location>
        <begin position="1"/>
        <end position="54"/>
    </location>
</feature>
<keyword evidence="20" id="KW-1185">Reference proteome</keyword>
<evidence type="ECO:0000256" key="18">
    <source>
        <dbReference type="SAM" id="MobiDB-lite"/>
    </source>
</evidence>
<name>A0AAV2J0H5_KNICA</name>
<evidence type="ECO:0000256" key="8">
    <source>
        <dbReference type="ARBA" id="ARBA00022679"/>
    </source>
</evidence>
<keyword evidence="9" id="KW-0547">Nucleotide-binding</keyword>
<evidence type="ECO:0000313" key="20">
    <source>
        <dbReference type="Proteomes" id="UP001497482"/>
    </source>
</evidence>
<dbReference type="GO" id="GO:0006974">
    <property type="term" value="P:DNA damage response"/>
    <property type="evidence" value="ECO:0007669"/>
    <property type="project" value="UniProtKB-KW"/>
</dbReference>
<dbReference type="EC" id="2.7.11.1" evidence="4"/>
<comment type="similarity">
    <text evidence="3">Belongs to the protein kinase superfamily. STE Ser/Thr protein kinase family. STE20 subfamily.</text>
</comment>
<dbReference type="GO" id="GO:0005886">
    <property type="term" value="C:plasma membrane"/>
    <property type="evidence" value="ECO:0007669"/>
    <property type="project" value="UniProtKB-SubCell"/>
</dbReference>
<dbReference type="PANTHER" id="PTHR47167:SF10">
    <property type="entry name" value="SERINE_THREONINE-PROTEIN KINASE TAO3"/>
    <property type="match status" value="1"/>
</dbReference>
<evidence type="ECO:0000256" key="11">
    <source>
        <dbReference type="ARBA" id="ARBA00022777"/>
    </source>
</evidence>
<evidence type="ECO:0000256" key="1">
    <source>
        <dbReference type="ARBA" id="ARBA00004202"/>
    </source>
</evidence>
<organism evidence="19 20">
    <name type="scientific">Knipowitschia caucasica</name>
    <name type="common">Caucasian dwarf goby</name>
    <name type="synonym">Pomatoschistus caucasicus</name>
    <dbReference type="NCBI Taxonomy" id="637954"/>
    <lineage>
        <taxon>Eukaryota</taxon>
        <taxon>Metazoa</taxon>
        <taxon>Chordata</taxon>
        <taxon>Craniata</taxon>
        <taxon>Vertebrata</taxon>
        <taxon>Euteleostomi</taxon>
        <taxon>Actinopterygii</taxon>
        <taxon>Neopterygii</taxon>
        <taxon>Teleostei</taxon>
        <taxon>Neoteleostei</taxon>
        <taxon>Acanthomorphata</taxon>
        <taxon>Gobiaria</taxon>
        <taxon>Gobiiformes</taxon>
        <taxon>Gobioidei</taxon>
        <taxon>Gobiidae</taxon>
        <taxon>Gobiinae</taxon>
        <taxon>Knipowitschia</taxon>
    </lineage>
</organism>
<dbReference type="GO" id="GO:0004674">
    <property type="term" value="F:protein serine/threonine kinase activity"/>
    <property type="evidence" value="ECO:0007669"/>
    <property type="project" value="UniProtKB-KW"/>
</dbReference>
<evidence type="ECO:0000256" key="6">
    <source>
        <dbReference type="ARBA" id="ARBA00022490"/>
    </source>
</evidence>
<keyword evidence="5" id="KW-1003">Cell membrane</keyword>
<dbReference type="GO" id="GO:0051493">
    <property type="term" value="P:regulation of cytoskeleton organization"/>
    <property type="evidence" value="ECO:0007669"/>
    <property type="project" value="TreeGrafter"/>
</dbReference>
<evidence type="ECO:0000256" key="10">
    <source>
        <dbReference type="ARBA" id="ARBA00022763"/>
    </source>
</evidence>
<evidence type="ECO:0000256" key="7">
    <source>
        <dbReference type="ARBA" id="ARBA00022527"/>
    </source>
</evidence>
<evidence type="ECO:0000256" key="15">
    <source>
        <dbReference type="ARBA" id="ARBA00047899"/>
    </source>
</evidence>
<dbReference type="InterPro" id="IPR051234">
    <property type="entry name" value="TAO_STE20_kinase"/>
</dbReference>
<evidence type="ECO:0000256" key="16">
    <source>
        <dbReference type="ARBA" id="ARBA00048679"/>
    </source>
</evidence>
<feature type="coiled-coil region" evidence="17">
    <location>
        <begin position="335"/>
        <end position="403"/>
    </location>
</feature>
<feature type="region of interest" description="Disordered" evidence="18">
    <location>
        <begin position="225"/>
        <end position="249"/>
    </location>
</feature>
<keyword evidence="12" id="KW-0067">ATP-binding</keyword>
<dbReference type="Proteomes" id="UP001497482">
    <property type="component" value="Chromosome 1"/>
</dbReference>
<evidence type="ECO:0000256" key="12">
    <source>
        <dbReference type="ARBA" id="ARBA00022840"/>
    </source>
</evidence>
<evidence type="ECO:0000256" key="4">
    <source>
        <dbReference type="ARBA" id="ARBA00012513"/>
    </source>
</evidence>
<evidence type="ECO:0000256" key="17">
    <source>
        <dbReference type="SAM" id="Coils"/>
    </source>
</evidence>
<keyword evidence="7" id="KW-0723">Serine/threonine-protein kinase</keyword>
<comment type="subcellular location">
    <subcellularLocation>
        <location evidence="1">Cell membrane</location>
        <topology evidence="1">Peripheral membrane protein</topology>
    </subcellularLocation>
    <subcellularLocation>
        <location evidence="2">Cytoplasm</location>
    </subcellularLocation>
</comment>
<comment type="catalytic activity">
    <reaction evidence="15">
        <text>L-threonyl-[protein] + ATP = O-phospho-L-threonyl-[protein] + ADP + H(+)</text>
        <dbReference type="Rhea" id="RHEA:46608"/>
        <dbReference type="Rhea" id="RHEA-COMP:11060"/>
        <dbReference type="Rhea" id="RHEA-COMP:11605"/>
        <dbReference type="ChEBI" id="CHEBI:15378"/>
        <dbReference type="ChEBI" id="CHEBI:30013"/>
        <dbReference type="ChEBI" id="CHEBI:30616"/>
        <dbReference type="ChEBI" id="CHEBI:61977"/>
        <dbReference type="ChEBI" id="CHEBI:456216"/>
        <dbReference type="EC" id="2.7.11.1"/>
    </reaction>
</comment>
<evidence type="ECO:0000313" key="19">
    <source>
        <dbReference type="EMBL" id="CAL1569412.1"/>
    </source>
</evidence>
<gene>
    <name evidence="19" type="ORF">KC01_LOCUS1853</name>
</gene>
<sequence>MSGYKRMRRQHQKQLIALENRLKAEMDEHRLRLQKEAETQANNTCIELERLAKRQASQTDKEMKTSASEERRIQQQIVAQQKKELAVLLENQKKEYRLCKDLFKEEMSEDPCTPKEQKQERLSRHKEEVQRSQAEEEAQVLTQQRLVYERSCRALRRRALLHRHHFEQEQIREELNKKRTQKEMEQALLIRHDESTQELEQRQLQTLQKLRLELMRLQHQTELENQEEYNNRRQRELHRKHSVEKRQQPRDLKAVEMQIKKQFQDTCKVQNKQYKALKNHQLEVSPKGDHRSLLRSLKEEQTRKLAVLAEQYEHSINDMMASQAMRLEQEQASELVALDQQLKQEMELLDEYQRKTEAQTLSQHQRELHKLQQKVSIRRAHLEQKIEEELAALQKERTERIKQLFERQDREIHTFDAESRSLGFGSLGSIDFPKEDNR</sequence>
<evidence type="ECO:0000256" key="3">
    <source>
        <dbReference type="ARBA" id="ARBA00008874"/>
    </source>
</evidence>